<comment type="caution">
    <text evidence="2">The sequence shown here is derived from an EMBL/GenBank/DDBJ whole genome shotgun (WGS) entry which is preliminary data.</text>
</comment>
<reference evidence="2" key="2">
    <citation type="submission" date="2023-05" db="EMBL/GenBank/DDBJ databases">
        <authorList>
            <consortium name="Lawrence Berkeley National Laboratory"/>
            <person name="Steindorff A."/>
            <person name="Hensen N."/>
            <person name="Bonometti L."/>
            <person name="Westerberg I."/>
            <person name="Brannstrom I.O."/>
            <person name="Guillou S."/>
            <person name="Cros-Aarteil S."/>
            <person name="Calhoun S."/>
            <person name="Haridas S."/>
            <person name="Kuo A."/>
            <person name="Mondo S."/>
            <person name="Pangilinan J."/>
            <person name="Riley R."/>
            <person name="Labutti K."/>
            <person name="Andreopoulos B."/>
            <person name="Lipzen A."/>
            <person name="Chen C."/>
            <person name="Yanf M."/>
            <person name="Daum C."/>
            <person name="Ng V."/>
            <person name="Clum A."/>
            <person name="Ohm R."/>
            <person name="Martin F."/>
            <person name="Silar P."/>
            <person name="Natvig D."/>
            <person name="Lalanne C."/>
            <person name="Gautier V."/>
            <person name="Ament-Velasquez S.L."/>
            <person name="Kruys A."/>
            <person name="Hutchinson M.I."/>
            <person name="Powell A.J."/>
            <person name="Barry K."/>
            <person name="Miller A.N."/>
            <person name="Grigoriev I.V."/>
            <person name="Debuchy R."/>
            <person name="Gladieux P."/>
            <person name="Thoren M.H."/>
            <person name="Johannesson H."/>
        </authorList>
    </citation>
    <scope>NUCLEOTIDE SEQUENCE</scope>
    <source>
        <strain evidence="2">CBS 892.96</strain>
    </source>
</reference>
<feature type="region of interest" description="Disordered" evidence="1">
    <location>
        <begin position="1"/>
        <end position="22"/>
    </location>
</feature>
<feature type="non-terminal residue" evidence="2">
    <location>
        <position position="106"/>
    </location>
</feature>
<dbReference type="AlphaFoldDB" id="A0AAN6W8C0"/>
<dbReference type="Proteomes" id="UP001302321">
    <property type="component" value="Unassembled WGS sequence"/>
</dbReference>
<dbReference type="EMBL" id="MU866171">
    <property type="protein sequence ID" value="KAK4177254.1"/>
    <property type="molecule type" value="Genomic_DNA"/>
</dbReference>
<protein>
    <submittedName>
        <fullName evidence="2">Uncharacterized protein</fullName>
    </submittedName>
</protein>
<gene>
    <name evidence="2" type="ORF">QBC36DRAFT_289750</name>
</gene>
<evidence type="ECO:0000313" key="3">
    <source>
        <dbReference type="Proteomes" id="UP001302321"/>
    </source>
</evidence>
<reference evidence="2" key="1">
    <citation type="journal article" date="2023" name="Mol. Phylogenet. Evol.">
        <title>Genome-scale phylogeny and comparative genomics of the fungal order Sordariales.</title>
        <authorList>
            <person name="Hensen N."/>
            <person name="Bonometti L."/>
            <person name="Westerberg I."/>
            <person name="Brannstrom I.O."/>
            <person name="Guillou S."/>
            <person name="Cros-Aarteil S."/>
            <person name="Calhoun S."/>
            <person name="Haridas S."/>
            <person name="Kuo A."/>
            <person name="Mondo S."/>
            <person name="Pangilinan J."/>
            <person name="Riley R."/>
            <person name="LaButti K."/>
            <person name="Andreopoulos B."/>
            <person name="Lipzen A."/>
            <person name="Chen C."/>
            <person name="Yan M."/>
            <person name="Daum C."/>
            <person name="Ng V."/>
            <person name="Clum A."/>
            <person name="Steindorff A."/>
            <person name="Ohm R.A."/>
            <person name="Martin F."/>
            <person name="Silar P."/>
            <person name="Natvig D.O."/>
            <person name="Lalanne C."/>
            <person name="Gautier V."/>
            <person name="Ament-Velasquez S.L."/>
            <person name="Kruys A."/>
            <person name="Hutchinson M.I."/>
            <person name="Powell A.J."/>
            <person name="Barry K."/>
            <person name="Miller A.N."/>
            <person name="Grigoriev I.V."/>
            <person name="Debuchy R."/>
            <person name="Gladieux P."/>
            <person name="Hiltunen Thoren M."/>
            <person name="Johannesson H."/>
        </authorList>
    </citation>
    <scope>NUCLEOTIDE SEQUENCE</scope>
    <source>
        <strain evidence="2">CBS 892.96</strain>
    </source>
</reference>
<sequence>MSSVADDAITVSSSTESSEGSLRTTVAIAEIVSFRPSKKKRVSLRQQVLGQSDIKAEDLTADMKTWPCIVWMNKVYIQERFLARGENRKSWIKQYGTWVTEVDLEK</sequence>
<organism evidence="2 3">
    <name type="scientific">Triangularia setosa</name>
    <dbReference type="NCBI Taxonomy" id="2587417"/>
    <lineage>
        <taxon>Eukaryota</taxon>
        <taxon>Fungi</taxon>
        <taxon>Dikarya</taxon>
        <taxon>Ascomycota</taxon>
        <taxon>Pezizomycotina</taxon>
        <taxon>Sordariomycetes</taxon>
        <taxon>Sordariomycetidae</taxon>
        <taxon>Sordariales</taxon>
        <taxon>Podosporaceae</taxon>
        <taxon>Triangularia</taxon>
    </lineage>
</organism>
<evidence type="ECO:0000256" key="1">
    <source>
        <dbReference type="SAM" id="MobiDB-lite"/>
    </source>
</evidence>
<accession>A0AAN6W8C0</accession>
<name>A0AAN6W8C0_9PEZI</name>
<proteinExistence type="predicted"/>
<feature type="compositionally biased region" description="Low complexity" evidence="1">
    <location>
        <begin position="12"/>
        <end position="21"/>
    </location>
</feature>
<keyword evidence="3" id="KW-1185">Reference proteome</keyword>
<evidence type="ECO:0000313" key="2">
    <source>
        <dbReference type="EMBL" id="KAK4177254.1"/>
    </source>
</evidence>